<evidence type="ECO:0000313" key="3">
    <source>
        <dbReference type="Proteomes" id="UP000714275"/>
    </source>
</evidence>
<dbReference type="OrthoDB" id="2616799at2759"/>
<keyword evidence="3" id="KW-1185">Reference proteome</keyword>
<protein>
    <submittedName>
        <fullName evidence="2">Uncharacterized protein</fullName>
    </submittedName>
</protein>
<evidence type="ECO:0000256" key="1">
    <source>
        <dbReference type="SAM" id="MobiDB-lite"/>
    </source>
</evidence>
<name>A0A9P7A339_9AGAM</name>
<comment type="caution">
    <text evidence="2">The sequence shown here is derived from an EMBL/GenBank/DDBJ whole genome shotgun (WGS) entry which is preliminary data.</text>
</comment>
<feature type="region of interest" description="Disordered" evidence="1">
    <location>
        <begin position="1"/>
        <end position="35"/>
    </location>
</feature>
<sequence length="255" mass="28798">MKRKKESIEKAGKNDQDDQENEMEDMVFQDSLPGPGTCDLNGGHVESLVSESFFTTECDGSGTPQDQSPSVLQGFIHPPDSSNIRFSMPYTCFKEVWAKVALAARAEHTEWGFTFSPDGQTINIPDKTGAFQEVKFSQLGLFSRLLIDSFTTAVQVVLPGSLYKEFSKHNLTDDLGCRESIFQQPANQSQLQHIIMAAYDRLLGKSLEDNMMTYLEVQGPEIFRGYSEANRSYLLYKEGSEKWKQSTVVWLFIIF</sequence>
<organism evidence="2 3">
    <name type="scientific">Suillus placidus</name>
    <dbReference type="NCBI Taxonomy" id="48579"/>
    <lineage>
        <taxon>Eukaryota</taxon>
        <taxon>Fungi</taxon>
        <taxon>Dikarya</taxon>
        <taxon>Basidiomycota</taxon>
        <taxon>Agaricomycotina</taxon>
        <taxon>Agaricomycetes</taxon>
        <taxon>Agaricomycetidae</taxon>
        <taxon>Boletales</taxon>
        <taxon>Suillineae</taxon>
        <taxon>Suillaceae</taxon>
        <taxon>Suillus</taxon>
    </lineage>
</organism>
<reference evidence="2" key="1">
    <citation type="journal article" date="2020" name="New Phytol.">
        <title>Comparative genomics reveals dynamic genome evolution in host specialist ectomycorrhizal fungi.</title>
        <authorList>
            <person name="Lofgren L.A."/>
            <person name="Nguyen N.H."/>
            <person name="Vilgalys R."/>
            <person name="Ruytinx J."/>
            <person name="Liao H.L."/>
            <person name="Branco S."/>
            <person name="Kuo A."/>
            <person name="LaButti K."/>
            <person name="Lipzen A."/>
            <person name="Andreopoulos W."/>
            <person name="Pangilinan J."/>
            <person name="Riley R."/>
            <person name="Hundley H."/>
            <person name="Na H."/>
            <person name="Barry K."/>
            <person name="Grigoriev I.V."/>
            <person name="Stajich J.E."/>
            <person name="Kennedy P.G."/>
        </authorList>
    </citation>
    <scope>NUCLEOTIDE SEQUENCE</scope>
    <source>
        <strain evidence="2">DOB743</strain>
    </source>
</reference>
<dbReference type="EMBL" id="JABBWD010000007">
    <property type="protein sequence ID" value="KAG1780875.1"/>
    <property type="molecule type" value="Genomic_DNA"/>
</dbReference>
<accession>A0A9P7A339</accession>
<dbReference type="Proteomes" id="UP000714275">
    <property type="component" value="Unassembled WGS sequence"/>
</dbReference>
<feature type="compositionally biased region" description="Basic and acidic residues" evidence="1">
    <location>
        <begin position="1"/>
        <end position="16"/>
    </location>
</feature>
<dbReference type="AlphaFoldDB" id="A0A9P7A339"/>
<feature type="compositionally biased region" description="Acidic residues" evidence="1">
    <location>
        <begin position="17"/>
        <end position="27"/>
    </location>
</feature>
<proteinExistence type="predicted"/>
<gene>
    <name evidence="2" type="ORF">EV702DRAFT_1042589</name>
</gene>
<evidence type="ECO:0000313" key="2">
    <source>
        <dbReference type="EMBL" id="KAG1780875.1"/>
    </source>
</evidence>